<evidence type="ECO:0000313" key="3">
    <source>
        <dbReference type="EMBL" id="WOH03568.1"/>
    </source>
</evidence>
<gene>
    <name evidence="3" type="ORF">DCAR_0622967</name>
</gene>
<sequence>MGCVQSNIENEDSVIRCRERKQHIKAAISARNAFASAHSSYTSSLKNLGAALNDYASAEFPYAYSAASVSQLSYDHSIPLPPPPLPDLLPPLQRASTMPELSTAEARVFRSDVIVEEEEQEEVVESLGAGLKQRSSRRRGREIEETVDLPIPPPSPPPLRDRDEPEPPPLPQQETDGPWDYFFPKMENVPGTSFDALDEKEEDVSGSEARSWESNMYSNVTTTSIDRKEVERKVYKENSKTVRQAEKIVEEEEMEEEDELPTPPPLPTPSPPPQVKRAARHHASVSEEGKNLGKGSGETVNLLHVFKELDDCCLKASQSTLEVSKMLEANRLHYHSNFADDRDIDHSARVMHVITWNKSSRGLSMNENRDANYSEKQETLAMLLEKMLAWEKKLLDEVKVGEQMKLEYDKKVASLNRLETRGVKTVSLERKKAAVSHQHTRYTVDMMSMDSTVSEINRLRDEQLHPKLVELVDGMAAMWETMRIHHESQSKIGQALDALDISQSSKETSEHHHKVTVQLWVVVQEWHLQFEKLMSEQKKYVKELTSWLKLNLVPMNTDLKEKASSQENPPIKHFLNAWNYQLDKLRTEPAKEAIHKFAAIINTIMQYQLDEMKLRDICEDTRREHNRKTQQFEDWYHKHMQNRTPPDEVDPDRALDKQRIEDWQSTIKSLKKKLEEDGEAYRKQCLQVRQKSCTSLKYTLPELFQAISAFSLASSDMYGKLISSINTHDTEESDQ</sequence>
<name>A0A161XAF0_DAUCS</name>
<keyword evidence="4" id="KW-1185">Reference proteome</keyword>
<dbReference type="Gramene" id="KZM89583">
    <property type="protein sequence ID" value="KZM89583"/>
    <property type="gene ID" value="DCAR_023054"/>
</dbReference>
<feature type="coiled-coil region" evidence="1">
    <location>
        <begin position="660"/>
        <end position="691"/>
    </location>
</feature>
<feature type="compositionally biased region" description="Acidic residues" evidence="2">
    <location>
        <begin position="249"/>
        <end position="260"/>
    </location>
</feature>
<reference evidence="3" key="1">
    <citation type="journal article" date="2016" name="Nat. Genet.">
        <title>A high-quality carrot genome assembly provides new insights into carotenoid accumulation and asterid genome evolution.</title>
        <authorList>
            <person name="Iorizzo M."/>
            <person name="Ellison S."/>
            <person name="Senalik D."/>
            <person name="Zeng P."/>
            <person name="Satapoomin P."/>
            <person name="Huang J."/>
            <person name="Bowman M."/>
            <person name="Iovene M."/>
            <person name="Sanseverino W."/>
            <person name="Cavagnaro P."/>
            <person name="Yildiz M."/>
            <person name="Macko-Podgorni A."/>
            <person name="Moranska E."/>
            <person name="Grzebelus E."/>
            <person name="Grzebelus D."/>
            <person name="Ashrafi H."/>
            <person name="Zheng Z."/>
            <person name="Cheng S."/>
            <person name="Spooner D."/>
            <person name="Van Deynze A."/>
            <person name="Simon P."/>
        </authorList>
    </citation>
    <scope>NUCLEOTIDE SEQUENCE</scope>
    <source>
        <tissue evidence="3">Leaf</tissue>
    </source>
</reference>
<organism evidence="3 4">
    <name type="scientific">Daucus carota subsp. sativus</name>
    <name type="common">Carrot</name>
    <dbReference type="NCBI Taxonomy" id="79200"/>
    <lineage>
        <taxon>Eukaryota</taxon>
        <taxon>Viridiplantae</taxon>
        <taxon>Streptophyta</taxon>
        <taxon>Embryophyta</taxon>
        <taxon>Tracheophyta</taxon>
        <taxon>Spermatophyta</taxon>
        <taxon>Magnoliopsida</taxon>
        <taxon>eudicotyledons</taxon>
        <taxon>Gunneridae</taxon>
        <taxon>Pentapetalae</taxon>
        <taxon>asterids</taxon>
        <taxon>campanulids</taxon>
        <taxon>Apiales</taxon>
        <taxon>Apiaceae</taxon>
        <taxon>Apioideae</taxon>
        <taxon>Scandiceae</taxon>
        <taxon>Daucinae</taxon>
        <taxon>Daucus</taxon>
        <taxon>Daucus sect. Daucus</taxon>
    </lineage>
</organism>
<dbReference type="OrthoDB" id="674656at2759"/>
<feature type="region of interest" description="Disordered" evidence="2">
    <location>
        <begin position="119"/>
        <end position="178"/>
    </location>
</feature>
<evidence type="ECO:0000313" key="4">
    <source>
        <dbReference type="Proteomes" id="UP000077755"/>
    </source>
</evidence>
<accession>A0A161XAF0</accession>
<dbReference type="InterPro" id="IPR006867">
    <property type="entry name" value="DUF632"/>
</dbReference>
<dbReference type="Pfam" id="PF04782">
    <property type="entry name" value="DUF632"/>
    <property type="match status" value="1"/>
</dbReference>
<protein>
    <submittedName>
        <fullName evidence="3">Uncharacterized protein</fullName>
    </submittedName>
</protein>
<dbReference type="OMA" id="DICEDTR"/>
<feature type="compositionally biased region" description="Pro residues" evidence="2">
    <location>
        <begin position="261"/>
        <end position="274"/>
    </location>
</feature>
<feature type="region of interest" description="Disordered" evidence="2">
    <location>
        <begin position="240"/>
        <end position="294"/>
    </location>
</feature>
<dbReference type="AlphaFoldDB" id="A0A161XAF0"/>
<proteinExistence type="predicted"/>
<dbReference type="Pfam" id="PF04783">
    <property type="entry name" value="DUF630"/>
    <property type="match status" value="1"/>
</dbReference>
<keyword evidence="1" id="KW-0175">Coiled coil</keyword>
<dbReference type="KEGG" id="dcr:108227819"/>
<evidence type="ECO:0000256" key="1">
    <source>
        <dbReference type="SAM" id="Coils"/>
    </source>
</evidence>
<dbReference type="InterPro" id="IPR006868">
    <property type="entry name" value="DUF630"/>
</dbReference>
<evidence type="ECO:0000256" key="2">
    <source>
        <dbReference type="SAM" id="MobiDB-lite"/>
    </source>
</evidence>
<dbReference type="PANTHER" id="PTHR21450:SF59">
    <property type="entry name" value="PROTEIN, PUTATIVE_ 48652-45869-RELATED"/>
    <property type="match status" value="1"/>
</dbReference>
<dbReference type="Proteomes" id="UP000077755">
    <property type="component" value="Chromosome 6"/>
</dbReference>
<dbReference type="PANTHER" id="PTHR21450">
    <property type="entry name" value="PROTEIN ALTERED PHOSPHATE STARVATION RESPONSE 1"/>
    <property type="match status" value="1"/>
</dbReference>
<dbReference type="EMBL" id="CP093348">
    <property type="protein sequence ID" value="WOH03568.1"/>
    <property type="molecule type" value="Genomic_DNA"/>
</dbReference>
<reference evidence="3" key="2">
    <citation type="submission" date="2022-03" db="EMBL/GenBank/DDBJ databases">
        <title>Draft title - Genomic analysis of global carrot germplasm unveils the trajectory of domestication and the origin of high carotenoid orange carrot.</title>
        <authorList>
            <person name="Iorizzo M."/>
            <person name="Ellison S."/>
            <person name="Senalik D."/>
            <person name="Macko-Podgorni A."/>
            <person name="Grzebelus D."/>
            <person name="Bostan H."/>
            <person name="Rolling W."/>
            <person name="Curaba J."/>
            <person name="Simon P."/>
        </authorList>
    </citation>
    <scope>NUCLEOTIDE SEQUENCE</scope>
    <source>
        <tissue evidence="3">Leaf</tissue>
    </source>
</reference>